<feature type="transmembrane region" description="Helical" evidence="8">
    <location>
        <begin position="223"/>
        <end position="245"/>
    </location>
</feature>
<dbReference type="PANTHER" id="PTHR30614:SF0">
    <property type="entry name" value="L-CYSTINE TRANSPORT SYSTEM PERMEASE PROTEIN TCYL"/>
    <property type="match status" value="1"/>
</dbReference>
<dbReference type="FunFam" id="1.10.3720.10:FF:000006">
    <property type="entry name" value="Glutamate/aspartate ABC transporter, permease protein GltK"/>
    <property type="match status" value="1"/>
</dbReference>
<sequence length="255" mass="27168">MAIVAALIASLATNKNLDYGVITRNLTAGPVLRGLLTTFVMSIVGMVIGLVLGTLVALARMSSNRVLQAVAFAYIWFFRGVPLLVQLLVWGNLGLLFATLSLRIPFTQIVLVEANTNKVVTATVAACLGLGLHEAAYMAEIVRGGILAVDVGQGEAATALGMTSSLAMRRIVLPQALRVIIPPTGNQFISLLKASSLVSVIAGGDLLTAVENISAVNYRTMELLAVASFWYLVIVSVLSIGQHFLERRLSRGHQR</sequence>
<organism evidence="10 11">
    <name type="scientific">Metallococcus carri</name>
    <dbReference type="NCBI Taxonomy" id="1656884"/>
    <lineage>
        <taxon>Bacteria</taxon>
        <taxon>Bacillati</taxon>
        <taxon>Actinomycetota</taxon>
        <taxon>Actinomycetes</taxon>
        <taxon>Micrococcales</taxon>
        <taxon>Dermacoccaceae</taxon>
        <taxon>Metallococcus</taxon>
    </lineage>
</organism>
<accession>A0A967B022</accession>
<evidence type="ECO:0000313" key="11">
    <source>
        <dbReference type="Proteomes" id="UP000744769"/>
    </source>
</evidence>
<protein>
    <submittedName>
        <fullName evidence="10">Amino acid ABC transporter permease</fullName>
    </submittedName>
</protein>
<dbReference type="Pfam" id="PF00528">
    <property type="entry name" value="BPD_transp_1"/>
    <property type="match status" value="1"/>
</dbReference>
<evidence type="ECO:0000256" key="6">
    <source>
        <dbReference type="ARBA" id="ARBA00022989"/>
    </source>
</evidence>
<gene>
    <name evidence="10" type="ORF">G9U51_03055</name>
</gene>
<reference evidence="10" key="1">
    <citation type="submission" date="2020-03" db="EMBL/GenBank/DDBJ databases">
        <title>Draft sequencing of Calidifontibacter sp. DB0510.</title>
        <authorList>
            <person name="Kim D.-U."/>
        </authorList>
    </citation>
    <scope>NUCLEOTIDE SEQUENCE</scope>
    <source>
        <strain evidence="10">DB0510</strain>
    </source>
</reference>
<proteinExistence type="inferred from homology"/>
<dbReference type="NCBIfam" id="TIGR01726">
    <property type="entry name" value="HEQRo_perm_3TM"/>
    <property type="match status" value="1"/>
</dbReference>
<dbReference type="CDD" id="cd06261">
    <property type="entry name" value="TM_PBP2"/>
    <property type="match status" value="1"/>
</dbReference>
<evidence type="ECO:0000256" key="3">
    <source>
        <dbReference type="ARBA" id="ARBA00022475"/>
    </source>
</evidence>
<dbReference type="GO" id="GO:0006865">
    <property type="term" value="P:amino acid transport"/>
    <property type="evidence" value="ECO:0007669"/>
    <property type="project" value="UniProtKB-KW"/>
</dbReference>
<keyword evidence="7 8" id="KW-0472">Membrane</keyword>
<dbReference type="AlphaFoldDB" id="A0A967B022"/>
<evidence type="ECO:0000256" key="1">
    <source>
        <dbReference type="ARBA" id="ARBA00004651"/>
    </source>
</evidence>
<keyword evidence="4 8" id="KW-0812">Transmembrane</keyword>
<comment type="subcellular location">
    <subcellularLocation>
        <location evidence="1 8">Cell membrane</location>
        <topology evidence="1 8">Multi-pass membrane protein</topology>
    </subcellularLocation>
</comment>
<dbReference type="InterPro" id="IPR000515">
    <property type="entry name" value="MetI-like"/>
</dbReference>
<evidence type="ECO:0000256" key="4">
    <source>
        <dbReference type="ARBA" id="ARBA00022692"/>
    </source>
</evidence>
<keyword evidence="11" id="KW-1185">Reference proteome</keyword>
<comment type="caution">
    <text evidence="10">The sequence shown here is derived from an EMBL/GenBank/DDBJ whole genome shotgun (WGS) entry which is preliminary data.</text>
</comment>
<feature type="domain" description="ABC transmembrane type-1" evidence="9">
    <location>
        <begin position="35"/>
        <end position="239"/>
    </location>
</feature>
<dbReference type="GO" id="GO:0022857">
    <property type="term" value="F:transmembrane transporter activity"/>
    <property type="evidence" value="ECO:0007669"/>
    <property type="project" value="InterPro"/>
</dbReference>
<keyword evidence="2 8" id="KW-0813">Transport</keyword>
<comment type="similarity">
    <text evidence="8">Belongs to the binding-protein-dependent transport system permease family.</text>
</comment>
<keyword evidence="5" id="KW-0029">Amino-acid transport</keyword>
<dbReference type="InterPro" id="IPR043429">
    <property type="entry name" value="ArtM/GltK/GlnP/TcyL/YhdX-like"/>
</dbReference>
<dbReference type="InterPro" id="IPR010065">
    <property type="entry name" value="AA_ABC_transptr_permease_3TM"/>
</dbReference>
<dbReference type="GO" id="GO:0043190">
    <property type="term" value="C:ATP-binding cassette (ABC) transporter complex"/>
    <property type="evidence" value="ECO:0007669"/>
    <property type="project" value="InterPro"/>
</dbReference>
<evidence type="ECO:0000259" key="9">
    <source>
        <dbReference type="PROSITE" id="PS50928"/>
    </source>
</evidence>
<dbReference type="Gene3D" id="1.10.3720.10">
    <property type="entry name" value="MetI-like"/>
    <property type="match status" value="1"/>
</dbReference>
<evidence type="ECO:0000256" key="8">
    <source>
        <dbReference type="RuleBase" id="RU363032"/>
    </source>
</evidence>
<keyword evidence="6 8" id="KW-1133">Transmembrane helix</keyword>
<evidence type="ECO:0000256" key="2">
    <source>
        <dbReference type="ARBA" id="ARBA00022448"/>
    </source>
</evidence>
<dbReference type="EMBL" id="JAAOIV010000002">
    <property type="protein sequence ID" value="NHN54760.1"/>
    <property type="molecule type" value="Genomic_DNA"/>
</dbReference>
<dbReference type="PANTHER" id="PTHR30614">
    <property type="entry name" value="MEMBRANE COMPONENT OF AMINO ACID ABC TRANSPORTER"/>
    <property type="match status" value="1"/>
</dbReference>
<dbReference type="PROSITE" id="PS50928">
    <property type="entry name" value="ABC_TM1"/>
    <property type="match status" value="1"/>
</dbReference>
<evidence type="ECO:0000256" key="7">
    <source>
        <dbReference type="ARBA" id="ARBA00023136"/>
    </source>
</evidence>
<dbReference type="InterPro" id="IPR035906">
    <property type="entry name" value="MetI-like_sf"/>
</dbReference>
<dbReference type="SUPFAM" id="SSF161098">
    <property type="entry name" value="MetI-like"/>
    <property type="match status" value="1"/>
</dbReference>
<evidence type="ECO:0000256" key="5">
    <source>
        <dbReference type="ARBA" id="ARBA00022970"/>
    </source>
</evidence>
<feature type="transmembrane region" description="Helical" evidence="8">
    <location>
        <begin position="71"/>
        <end position="93"/>
    </location>
</feature>
<evidence type="ECO:0000313" key="10">
    <source>
        <dbReference type="EMBL" id="NHN54760.1"/>
    </source>
</evidence>
<dbReference type="Proteomes" id="UP000744769">
    <property type="component" value="Unassembled WGS sequence"/>
</dbReference>
<name>A0A967B022_9MICO</name>
<keyword evidence="3" id="KW-1003">Cell membrane</keyword>
<feature type="transmembrane region" description="Helical" evidence="8">
    <location>
        <begin position="38"/>
        <end position="59"/>
    </location>
</feature>